<proteinExistence type="inferred from homology"/>
<dbReference type="InterPro" id="IPR003325">
    <property type="entry name" value="TerD"/>
</dbReference>
<name>A0A372ZJ39_9ACTN</name>
<evidence type="ECO:0000256" key="2">
    <source>
        <dbReference type="SAM" id="MobiDB-lite"/>
    </source>
</evidence>
<dbReference type="PANTHER" id="PTHR32097">
    <property type="entry name" value="CAMP-BINDING PROTEIN 1-RELATED"/>
    <property type="match status" value="1"/>
</dbReference>
<protein>
    <submittedName>
        <fullName evidence="4">TerD family protein</fullName>
    </submittedName>
</protein>
<feature type="region of interest" description="Disordered" evidence="2">
    <location>
        <begin position="293"/>
        <end position="315"/>
    </location>
</feature>
<dbReference type="InterPro" id="IPR051324">
    <property type="entry name" value="Stress/Tellurium_Resist"/>
</dbReference>
<dbReference type="PANTHER" id="PTHR32097:SF4">
    <property type="entry name" value="GENERAL STRESS PROTEIN 16U"/>
    <property type="match status" value="1"/>
</dbReference>
<reference evidence="4 5" key="1">
    <citation type="submission" date="2018-08" db="EMBL/GenBank/DDBJ databases">
        <title>Diversity &amp; Physiological Properties of Lignin-Decomposing Actinobacteria from Soil.</title>
        <authorList>
            <person name="Roh S.G."/>
            <person name="Kim S.B."/>
        </authorList>
    </citation>
    <scope>NUCLEOTIDE SEQUENCE [LARGE SCALE GENOMIC DNA]</scope>
    <source>
        <strain evidence="4 5">MMS17-GH009</strain>
    </source>
</reference>
<evidence type="ECO:0000313" key="4">
    <source>
        <dbReference type="EMBL" id="RGD55532.1"/>
    </source>
</evidence>
<dbReference type="Gene3D" id="2.60.60.30">
    <property type="entry name" value="sav2460 like domains"/>
    <property type="match status" value="1"/>
</dbReference>
<comment type="similarity">
    <text evidence="1">Belongs to the CAPAB/TerDEXZ family.</text>
</comment>
<organism evidence="4 5">
    <name type="scientific">Kitasatospora xanthocidica</name>
    <dbReference type="NCBI Taxonomy" id="83382"/>
    <lineage>
        <taxon>Bacteria</taxon>
        <taxon>Bacillati</taxon>
        <taxon>Actinomycetota</taxon>
        <taxon>Actinomycetes</taxon>
        <taxon>Kitasatosporales</taxon>
        <taxon>Streptomycetaceae</taxon>
        <taxon>Kitasatospora</taxon>
    </lineage>
</organism>
<dbReference type="CDD" id="cd06974">
    <property type="entry name" value="TerD_like"/>
    <property type="match status" value="1"/>
</dbReference>
<dbReference type="Pfam" id="PF02342">
    <property type="entry name" value="TerD"/>
    <property type="match status" value="1"/>
</dbReference>
<dbReference type="AlphaFoldDB" id="A0A372ZJ39"/>
<sequence length="361" mass="37081">MSVALTKGGNVSLGKQAPGVRVVRVGLGWTAGDGYDLDASALLCGADGKVASDQHFVFFNNLRSPDGSVRHLGGAGGGADREQVEVRLAEVPAGVEKVVFAVAIYDAAQRRQSFGQVRGAHIRVVDPDSGTEVARYDVASEAGSETAMVFGELYRHGADWKFRAVGQGYADGLAGIATDFGVDVLQPAPAAAPPAPVKPPVAPPAPPVAPPAAPPAPVAAPVPAVLPAAAPAVPMTRQGPGSYPVTCFFDPSHGAGTTAVYWSPQWGVPRQIEACVACAQRVQTNVPPFYTPAQAGYPQPVQQGQPPQVPGQQAQGGRRFGTGALIGAGAAGLVGGALLNEAFDDDPQVVVNNYYEDDGFF</sequence>
<comment type="caution">
    <text evidence="4">The sequence shown here is derived from an EMBL/GenBank/DDBJ whole genome shotgun (WGS) entry which is preliminary data.</text>
</comment>
<accession>A0A372ZJ39</accession>
<feature type="domain" description="TerD" evidence="3">
    <location>
        <begin position="1"/>
        <end position="180"/>
    </location>
</feature>
<dbReference type="EMBL" id="QVIG01000003">
    <property type="protein sequence ID" value="RGD55532.1"/>
    <property type="molecule type" value="Genomic_DNA"/>
</dbReference>
<evidence type="ECO:0000313" key="5">
    <source>
        <dbReference type="Proteomes" id="UP000263377"/>
    </source>
</evidence>
<evidence type="ECO:0000256" key="1">
    <source>
        <dbReference type="ARBA" id="ARBA00008775"/>
    </source>
</evidence>
<dbReference type="Proteomes" id="UP000263377">
    <property type="component" value="Unassembled WGS sequence"/>
</dbReference>
<evidence type="ECO:0000259" key="3">
    <source>
        <dbReference type="Pfam" id="PF02342"/>
    </source>
</evidence>
<gene>
    <name evidence="4" type="ORF">DR950_39970</name>
</gene>
<keyword evidence="5" id="KW-1185">Reference proteome</keyword>